<dbReference type="AlphaFoldDB" id="A0A0E3SFQ7"/>
<dbReference type="InterPro" id="IPR016181">
    <property type="entry name" value="Acyl_CoA_acyltransferase"/>
</dbReference>
<dbReference type="PATRIC" id="fig|1434110.4.peg.3347"/>
<evidence type="ECO:0000313" key="2">
    <source>
        <dbReference type="Proteomes" id="UP000033101"/>
    </source>
</evidence>
<keyword evidence="2" id="KW-1185">Reference proteome</keyword>
<dbReference type="EMBL" id="CP009516">
    <property type="protein sequence ID" value="AKB79087.1"/>
    <property type="molecule type" value="Genomic_DNA"/>
</dbReference>
<dbReference type="Proteomes" id="UP000033101">
    <property type="component" value="Chromosome"/>
</dbReference>
<name>A0A0E3SFQ7_9EURY</name>
<sequence length="68" mass="7890">MNIDREVYDTWKLIDIYTFPAFRRRGISTALIEKGIYDLLEDPDLLLVEYPLSEYSAGIIADLEHKAV</sequence>
<reference evidence="1 2" key="1">
    <citation type="submission" date="2014-07" db="EMBL/GenBank/DDBJ databases">
        <title>Methanogenic archaea and the global carbon cycle.</title>
        <authorList>
            <person name="Henriksen J.R."/>
            <person name="Luke J."/>
            <person name="Reinhart S."/>
            <person name="Benedict M.N."/>
            <person name="Youngblut N.D."/>
            <person name="Metcalf M.E."/>
            <person name="Whitaker R.J."/>
            <person name="Metcalf W.W."/>
        </authorList>
    </citation>
    <scope>NUCLEOTIDE SEQUENCE [LARGE SCALE GENOMIC DNA]</scope>
    <source>
        <strain evidence="1 2">HB-1</strain>
    </source>
</reference>
<protein>
    <submittedName>
        <fullName evidence="1">Uncharacterized protein</fullName>
    </submittedName>
</protein>
<dbReference type="CDD" id="cd04301">
    <property type="entry name" value="NAT_SF"/>
    <property type="match status" value="1"/>
</dbReference>
<accession>A0A0E3SFQ7</accession>
<dbReference type="SUPFAM" id="SSF55729">
    <property type="entry name" value="Acyl-CoA N-acyltransferases (Nat)"/>
    <property type="match status" value="1"/>
</dbReference>
<dbReference type="KEGG" id="mhor:MSHOH_2604"/>
<gene>
    <name evidence="1" type="ORF">MSHOH_2604</name>
</gene>
<evidence type="ECO:0000313" key="1">
    <source>
        <dbReference type="EMBL" id="AKB79087.1"/>
    </source>
</evidence>
<proteinExistence type="predicted"/>
<dbReference type="RefSeq" id="WP_158024167.1">
    <property type="nucleotide sequence ID" value="NZ_BBCW01000008.1"/>
</dbReference>
<dbReference type="GeneID" id="43474759"/>
<dbReference type="HOGENOM" id="CLU_2784114_0_0_2"/>
<organism evidence="1 2">
    <name type="scientific">Methanosarcina horonobensis HB-1 = JCM 15518</name>
    <dbReference type="NCBI Taxonomy" id="1434110"/>
    <lineage>
        <taxon>Archaea</taxon>
        <taxon>Methanobacteriati</taxon>
        <taxon>Methanobacteriota</taxon>
        <taxon>Stenosarchaea group</taxon>
        <taxon>Methanomicrobia</taxon>
        <taxon>Methanosarcinales</taxon>
        <taxon>Methanosarcinaceae</taxon>
        <taxon>Methanosarcina</taxon>
    </lineage>
</organism>